<gene>
    <name evidence="1" type="ORF">B4U79_16561</name>
</gene>
<keyword evidence="2" id="KW-1185">Reference proteome</keyword>
<comment type="caution">
    <text evidence="1">The sequence shown here is derived from an EMBL/GenBank/DDBJ whole genome shotgun (WGS) entry which is preliminary data.</text>
</comment>
<evidence type="ECO:0000313" key="1">
    <source>
        <dbReference type="EMBL" id="RWS02961.1"/>
    </source>
</evidence>
<accession>A0A3S3NNG4</accession>
<dbReference type="AlphaFoldDB" id="A0A3S3NNG4"/>
<proteinExistence type="predicted"/>
<evidence type="ECO:0000313" key="2">
    <source>
        <dbReference type="Proteomes" id="UP000285301"/>
    </source>
</evidence>
<organism evidence="1 2">
    <name type="scientific">Dinothrombium tinctorium</name>
    <dbReference type="NCBI Taxonomy" id="1965070"/>
    <lineage>
        <taxon>Eukaryota</taxon>
        <taxon>Metazoa</taxon>
        <taxon>Ecdysozoa</taxon>
        <taxon>Arthropoda</taxon>
        <taxon>Chelicerata</taxon>
        <taxon>Arachnida</taxon>
        <taxon>Acari</taxon>
        <taxon>Acariformes</taxon>
        <taxon>Trombidiformes</taxon>
        <taxon>Prostigmata</taxon>
        <taxon>Anystina</taxon>
        <taxon>Parasitengona</taxon>
        <taxon>Trombidioidea</taxon>
        <taxon>Trombidiidae</taxon>
        <taxon>Dinothrombium</taxon>
    </lineage>
</organism>
<dbReference type="SUPFAM" id="SSF48452">
    <property type="entry name" value="TPR-like"/>
    <property type="match status" value="1"/>
</dbReference>
<reference evidence="1 2" key="1">
    <citation type="journal article" date="2018" name="Gigascience">
        <title>Genomes of trombidid mites reveal novel predicted allergens and laterally-transferred genes associated with secondary metabolism.</title>
        <authorList>
            <person name="Dong X."/>
            <person name="Chaisiri K."/>
            <person name="Xia D."/>
            <person name="Armstrong S.D."/>
            <person name="Fang Y."/>
            <person name="Donnelly M.J."/>
            <person name="Kadowaki T."/>
            <person name="McGarry J.W."/>
            <person name="Darby A.C."/>
            <person name="Makepeace B.L."/>
        </authorList>
    </citation>
    <scope>NUCLEOTIDE SEQUENCE [LARGE SCALE GENOMIC DNA]</scope>
    <source>
        <strain evidence="1">UoL-WK</strain>
    </source>
</reference>
<dbReference type="InterPro" id="IPR042476">
    <property type="entry name" value="APPBP2"/>
</dbReference>
<dbReference type="GO" id="GO:0031462">
    <property type="term" value="C:Cul2-RING ubiquitin ligase complex"/>
    <property type="evidence" value="ECO:0007669"/>
    <property type="project" value="TreeGrafter"/>
</dbReference>
<dbReference type="STRING" id="1965070.A0A3S3NNG4"/>
<protein>
    <submittedName>
        <fullName evidence="1">Amyloid protein-binding protein 2-like protein</fullName>
    </submittedName>
</protein>
<dbReference type="InterPro" id="IPR011990">
    <property type="entry name" value="TPR-like_helical_dom_sf"/>
</dbReference>
<dbReference type="EMBL" id="NCKU01007019">
    <property type="protein sequence ID" value="RWS02961.1"/>
    <property type="molecule type" value="Genomic_DNA"/>
</dbReference>
<name>A0A3S3NNG4_9ACAR</name>
<dbReference type="OrthoDB" id="7103806at2759"/>
<dbReference type="PANTHER" id="PTHR46575:SF1">
    <property type="entry name" value="AMYLOID PROTEIN-BINDING PROTEIN 2"/>
    <property type="match status" value="1"/>
</dbReference>
<dbReference type="GO" id="GO:0006886">
    <property type="term" value="P:intracellular protein transport"/>
    <property type="evidence" value="ECO:0007669"/>
    <property type="project" value="InterPro"/>
</dbReference>
<dbReference type="GO" id="GO:0043161">
    <property type="term" value="P:proteasome-mediated ubiquitin-dependent protein catabolic process"/>
    <property type="evidence" value="ECO:0007669"/>
    <property type="project" value="TreeGrafter"/>
</dbReference>
<dbReference type="Proteomes" id="UP000285301">
    <property type="component" value="Unassembled WGS sequence"/>
</dbReference>
<dbReference type="GO" id="GO:1990756">
    <property type="term" value="F:ubiquitin-like ligase-substrate adaptor activity"/>
    <property type="evidence" value="ECO:0007669"/>
    <property type="project" value="TreeGrafter"/>
</dbReference>
<sequence>MQSLSFSGLFNEIRGFEQSLVESGERKIRFFKYFQGLVDGGCNVCALLSSYFCTEIHLLNIQQTKASNDIQKLGLELSKFFIDGYWFEDSKRVLLSCLSLQSEHDLIEPFFFECNVKLLHTYNCLREFENAESLIGKLKYYITMRKLDENEGAYNVSEAYLMFSEYYYFRDKNHCEAFFWCDKALTLLSGSSDELICFDVFCHFAKLYVEKNDFKKAKIFIEQAHTEAKNVFKFKNNLFKSLVETRSLVHPKIIDLLITYAFYLSRQLMFQRAITTYENALKVAQKIFLDDQPVKNSKNYIFTNIFKERDKLIQEARNKK</sequence>
<dbReference type="PANTHER" id="PTHR46575">
    <property type="entry name" value="AMYLOID PROTEIN-BINDING PROTEIN 2"/>
    <property type="match status" value="1"/>
</dbReference>
<dbReference type="Gene3D" id="1.25.40.10">
    <property type="entry name" value="Tetratricopeptide repeat domain"/>
    <property type="match status" value="1"/>
</dbReference>